<dbReference type="AlphaFoldDB" id="A0A0X1KSI4"/>
<dbReference type="EMBL" id="CP007141">
    <property type="protein sequence ID" value="AJC74258.1"/>
    <property type="molecule type" value="Genomic_DNA"/>
</dbReference>
<feature type="transmembrane region" description="Helical" evidence="6">
    <location>
        <begin position="214"/>
        <end position="235"/>
    </location>
</feature>
<keyword evidence="2" id="KW-1003">Cell membrane</keyword>
<dbReference type="STRING" id="1123384.AJ81_08800"/>
<keyword evidence="5 6" id="KW-0472">Membrane</keyword>
<evidence type="ECO:0000256" key="4">
    <source>
        <dbReference type="ARBA" id="ARBA00022989"/>
    </source>
</evidence>
<keyword evidence="8" id="KW-1185">Reference proteome</keyword>
<dbReference type="GO" id="GO:0005886">
    <property type="term" value="C:plasma membrane"/>
    <property type="evidence" value="ECO:0007669"/>
    <property type="project" value="UniProtKB-SubCell"/>
</dbReference>
<keyword evidence="4 6" id="KW-1133">Transmembrane helix</keyword>
<dbReference type="PaxDb" id="1123384-AJ81_08800"/>
<keyword evidence="3 6" id="KW-0812">Transmembrane</keyword>
<organism evidence="7 8">
    <name type="scientific">Pseudothermotoga hypogea DSM 11164 = NBRC 106472</name>
    <dbReference type="NCBI Taxonomy" id="1123384"/>
    <lineage>
        <taxon>Bacteria</taxon>
        <taxon>Thermotogati</taxon>
        <taxon>Thermotogota</taxon>
        <taxon>Thermotogae</taxon>
        <taxon>Thermotogales</taxon>
        <taxon>Thermotogaceae</taxon>
        <taxon>Pseudothermotoga</taxon>
    </lineage>
</organism>
<dbReference type="InterPro" id="IPR002797">
    <property type="entry name" value="Polysacc_synth"/>
</dbReference>
<accession>A0A0X1KSI4</accession>
<evidence type="ECO:0000256" key="1">
    <source>
        <dbReference type="ARBA" id="ARBA00004651"/>
    </source>
</evidence>
<dbReference type="Pfam" id="PF01943">
    <property type="entry name" value="Polysacc_synt"/>
    <property type="match status" value="1"/>
</dbReference>
<feature type="transmembrane region" description="Helical" evidence="6">
    <location>
        <begin position="383"/>
        <end position="400"/>
    </location>
</feature>
<sequence length="479" mass="54873">MKQYLKSYISFSLGMWFRAVISFLSVPVISYLIIPEEFGKSAMFTMVFSIITGFIFLGTDQSFMRFFNEYREEERRRLFWVCLSPSFVVTTCVSFILFIFGKQISLLLYGKVYPNINLLMSITLYLVVLQRFNQSLVRMRKKGFLYSLVDSVSAVGNLAFTLLYALLVERSFIAIVFGNMMGYVLALLTGIYFGKEYWKPVRFTFSEVRAILKYGLPFVPNLLLSWLFTSMDRIALRRYSTMTEIGLYSAAFKIVSIMNLFQTGFSLLWMPTAYERYERDRGDTVFFKKAFEMVSFVLFAVGFLVVGFKDVIFLLLAKSYRPSAQIAPFLILVPITQLLGLTSGVGIDLTKKTYWHMVISSISALLNFVGNTLLVPLYGGRGAAISTGLSYVLYFYMRTYISERLFPVGYDIKRASVGVLMMITVSSIGTLNRNLWLNMMAGMIGLCAVVCLYKKEFALLRKEMLSFVRTRRQNSKPTT</sequence>
<dbReference type="InterPro" id="IPR050833">
    <property type="entry name" value="Poly_Biosynth_Transport"/>
</dbReference>
<feature type="transmembrane region" description="Helical" evidence="6">
    <location>
        <begin position="112"/>
        <end position="132"/>
    </location>
</feature>
<dbReference type="PANTHER" id="PTHR30250:SF11">
    <property type="entry name" value="O-ANTIGEN TRANSPORTER-RELATED"/>
    <property type="match status" value="1"/>
</dbReference>
<feature type="transmembrane region" description="Helical" evidence="6">
    <location>
        <begin position="247"/>
        <end position="269"/>
    </location>
</feature>
<evidence type="ECO:0000256" key="2">
    <source>
        <dbReference type="ARBA" id="ARBA00022475"/>
    </source>
</evidence>
<feature type="transmembrane region" description="Helical" evidence="6">
    <location>
        <begin position="172"/>
        <end position="193"/>
    </location>
</feature>
<feature type="transmembrane region" description="Helical" evidence="6">
    <location>
        <begin position="78"/>
        <end position="100"/>
    </location>
</feature>
<feature type="transmembrane region" description="Helical" evidence="6">
    <location>
        <begin position="412"/>
        <end position="429"/>
    </location>
</feature>
<feature type="transmembrane region" description="Helical" evidence="6">
    <location>
        <begin position="40"/>
        <end position="57"/>
    </location>
</feature>
<name>A0A0X1KSI4_9THEM</name>
<feature type="transmembrane region" description="Helical" evidence="6">
    <location>
        <begin position="12"/>
        <end position="34"/>
    </location>
</feature>
<protein>
    <submittedName>
        <fullName evidence="7">Polysaccharide biosynthesis protein</fullName>
    </submittedName>
</protein>
<dbReference type="PATRIC" id="fig|1123384.7.peg.1764"/>
<dbReference type="RefSeq" id="WP_031502308.1">
    <property type="nucleotide sequence ID" value="NC_022795.1"/>
</dbReference>
<gene>
    <name evidence="7" type="ORF">AJ81_08800</name>
</gene>
<feature type="transmembrane region" description="Helical" evidence="6">
    <location>
        <begin position="435"/>
        <end position="453"/>
    </location>
</feature>
<reference evidence="7 8" key="1">
    <citation type="submission" date="2014-01" db="EMBL/GenBank/DDBJ databases">
        <title>Genome sequencing of Thermotog hypogea.</title>
        <authorList>
            <person name="Zhang X."/>
            <person name="Alvare G."/>
            <person name="Fristensky B."/>
            <person name="Chen L."/>
            <person name="Suen T."/>
            <person name="Chen Q."/>
            <person name="Ma K."/>
        </authorList>
    </citation>
    <scope>NUCLEOTIDE SEQUENCE [LARGE SCALE GENOMIC DNA]</scope>
    <source>
        <strain evidence="7 8">DSM 11164</strain>
    </source>
</reference>
<evidence type="ECO:0000256" key="6">
    <source>
        <dbReference type="SAM" id="Phobius"/>
    </source>
</evidence>
<proteinExistence type="predicted"/>
<evidence type="ECO:0000313" key="8">
    <source>
        <dbReference type="Proteomes" id="UP000077469"/>
    </source>
</evidence>
<comment type="subcellular location">
    <subcellularLocation>
        <location evidence="1">Cell membrane</location>
        <topology evidence="1">Multi-pass membrane protein</topology>
    </subcellularLocation>
</comment>
<feature type="transmembrane region" description="Helical" evidence="6">
    <location>
        <begin position="326"/>
        <end position="347"/>
    </location>
</feature>
<dbReference type="PANTHER" id="PTHR30250">
    <property type="entry name" value="PST FAMILY PREDICTED COLANIC ACID TRANSPORTER"/>
    <property type="match status" value="1"/>
</dbReference>
<feature type="transmembrane region" description="Helical" evidence="6">
    <location>
        <begin position="290"/>
        <end position="314"/>
    </location>
</feature>
<dbReference type="Proteomes" id="UP000077469">
    <property type="component" value="Chromosome"/>
</dbReference>
<evidence type="ECO:0000256" key="3">
    <source>
        <dbReference type="ARBA" id="ARBA00022692"/>
    </source>
</evidence>
<evidence type="ECO:0000256" key="5">
    <source>
        <dbReference type="ARBA" id="ARBA00023136"/>
    </source>
</evidence>
<dbReference type="KEGG" id="phy:AJ81_08800"/>
<feature type="transmembrane region" description="Helical" evidence="6">
    <location>
        <begin position="144"/>
        <end position="166"/>
    </location>
</feature>
<evidence type="ECO:0000313" key="7">
    <source>
        <dbReference type="EMBL" id="AJC74258.1"/>
    </source>
</evidence>
<dbReference type="OrthoDB" id="6017905at2"/>